<dbReference type="PANTHER" id="PTHR33215:SF13">
    <property type="entry name" value="PROTEIN DISTAL ANTENNA"/>
    <property type="match status" value="1"/>
</dbReference>
<gene>
    <name evidence="1" type="ordered locus">Veis_4526</name>
    <name evidence="2" type="ordered locus">Veis_4682</name>
    <name evidence="3" type="ordered locus">Veis_4708</name>
</gene>
<dbReference type="InterPro" id="IPR051839">
    <property type="entry name" value="RD_transcriptional_regulator"/>
</dbReference>
<dbReference type="GO" id="GO:0003677">
    <property type="term" value="F:DNA binding"/>
    <property type="evidence" value="ECO:0007669"/>
    <property type="project" value="InterPro"/>
</dbReference>
<dbReference type="STRING" id="391735.Veis_4526"/>
<dbReference type="AlphaFoldDB" id="A1WRG7"/>
<dbReference type="EMBL" id="CP000542">
    <property type="protein sequence ID" value="ABM60379.1"/>
    <property type="molecule type" value="Genomic_DNA"/>
</dbReference>
<evidence type="ECO:0000313" key="1">
    <source>
        <dbReference type="EMBL" id="ABM60224.1"/>
    </source>
</evidence>
<evidence type="ECO:0000313" key="3">
    <source>
        <dbReference type="EMBL" id="ABM60405.1"/>
    </source>
</evidence>
<dbReference type="SUPFAM" id="SSF46689">
    <property type="entry name" value="Homeodomain-like"/>
    <property type="match status" value="1"/>
</dbReference>
<dbReference type="Pfam" id="PF01527">
    <property type="entry name" value="HTH_Tnp_1"/>
    <property type="match status" value="1"/>
</dbReference>
<evidence type="ECO:0000313" key="2">
    <source>
        <dbReference type="EMBL" id="ABM60379.1"/>
    </source>
</evidence>
<dbReference type="PANTHER" id="PTHR33215">
    <property type="entry name" value="PROTEIN DISTAL ANTENNA"/>
    <property type="match status" value="1"/>
</dbReference>
<dbReference type="InterPro" id="IPR002514">
    <property type="entry name" value="Transposase_8"/>
</dbReference>
<protein>
    <submittedName>
        <fullName evidence="1">Transposase IS3/IS911 family protein</fullName>
    </submittedName>
</protein>
<keyword evidence="4" id="KW-1185">Reference proteome</keyword>
<dbReference type="GO" id="GO:0006313">
    <property type="term" value="P:DNA transposition"/>
    <property type="evidence" value="ECO:0007669"/>
    <property type="project" value="InterPro"/>
</dbReference>
<evidence type="ECO:0000313" key="4">
    <source>
        <dbReference type="Proteomes" id="UP000000374"/>
    </source>
</evidence>
<dbReference type="KEGG" id="vei:Veis_4526"/>
<reference evidence="4" key="1">
    <citation type="submission" date="2006-12" db="EMBL/GenBank/DDBJ databases">
        <title>Complete sequence of chromosome 1 of Verminephrobacter eiseniae EF01-2.</title>
        <authorList>
            <person name="Copeland A."/>
            <person name="Lucas S."/>
            <person name="Lapidus A."/>
            <person name="Barry K."/>
            <person name="Detter J.C."/>
            <person name="Glavina del Rio T."/>
            <person name="Dalin E."/>
            <person name="Tice H."/>
            <person name="Pitluck S."/>
            <person name="Chertkov O."/>
            <person name="Brettin T."/>
            <person name="Bruce D."/>
            <person name="Han C."/>
            <person name="Tapia R."/>
            <person name="Gilna P."/>
            <person name="Schmutz J."/>
            <person name="Larimer F."/>
            <person name="Land M."/>
            <person name="Hauser L."/>
            <person name="Kyrpides N."/>
            <person name="Kim E."/>
            <person name="Stahl D."/>
            <person name="Richardson P."/>
        </authorList>
    </citation>
    <scope>NUCLEOTIDE SEQUENCE [LARGE SCALE GENOMIC DNA]</scope>
    <source>
        <strain evidence="4">EF01-2</strain>
    </source>
</reference>
<dbReference type="KEGG" id="vei:Veis_4708"/>
<proteinExistence type="predicted"/>
<reference evidence="1" key="2">
    <citation type="submission" date="2006-12" db="EMBL/GenBank/DDBJ databases">
        <title>Complete sequence of Chromosome1 of Verminephrobacter eiseniae EF01-2.</title>
        <authorList>
            <consortium name="US DOE Joint Genome Institute"/>
            <person name="Copeland A."/>
            <person name="Lucas S."/>
            <person name="Lapidus A."/>
            <person name="Barry K."/>
            <person name="Detter J.C."/>
            <person name="Glavina del Rio T."/>
            <person name="Dalin E."/>
            <person name="Tice H."/>
            <person name="Pitluck S."/>
            <person name="Chertkov O."/>
            <person name="Brettin T."/>
            <person name="Bruce D."/>
            <person name="Han C."/>
            <person name="Tapia R."/>
            <person name="Gilna P."/>
            <person name="Schmutz J."/>
            <person name="Larimer F."/>
            <person name="Land M."/>
            <person name="Hauser L."/>
            <person name="Kyrpides N."/>
            <person name="Kim E."/>
            <person name="Stahl D."/>
            <person name="Richardson P."/>
        </authorList>
    </citation>
    <scope>NUCLEOTIDE SEQUENCE</scope>
    <source>
        <strain evidence="1">EF01-2</strain>
    </source>
</reference>
<organism evidence="1 4">
    <name type="scientific">Verminephrobacter eiseniae (strain EF01-2)</name>
    <dbReference type="NCBI Taxonomy" id="391735"/>
    <lineage>
        <taxon>Bacteria</taxon>
        <taxon>Pseudomonadati</taxon>
        <taxon>Pseudomonadota</taxon>
        <taxon>Betaproteobacteria</taxon>
        <taxon>Burkholderiales</taxon>
        <taxon>Comamonadaceae</taxon>
        <taxon>Verminephrobacter</taxon>
    </lineage>
</organism>
<dbReference type="InterPro" id="IPR009057">
    <property type="entry name" value="Homeodomain-like_sf"/>
</dbReference>
<dbReference type="Gene3D" id="1.10.10.60">
    <property type="entry name" value="Homeodomain-like"/>
    <property type="match status" value="1"/>
</dbReference>
<dbReference type="KEGG" id="vei:Veis_4682"/>
<dbReference type="EMBL" id="CP000542">
    <property type="protein sequence ID" value="ABM60224.1"/>
    <property type="molecule type" value="Genomic_DNA"/>
</dbReference>
<sequence>MTKTVRARYTLEFKQEAVRLVHGGQSIAAAARTLGVVEQTLFNWVKADRLGKLTGADSKAVSVEQMEISRLRAELARVKMERDILGKATAYFAKAQS</sequence>
<name>A1WRG7_VEREI</name>
<dbReference type="eggNOG" id="COG2963">
    <property type="taxonomic scope" value="Bacteria"/>
</dbReference>
<dbReference type="HOGENOM" id="CLU_027402_33_0_4"/>
<dbReference type="GO" id="GO:0004803">
    <property type="term" value="F:transposase activity"/>
    <property type="evidence" value="ECO:0007669"/>
    <property type="project" value="InterPro"/>
</dbReference>
<dbReference type="Proteomes" id="UP000000374">
    <property type="component" value="Chromosome"/>
</dbReference>
<dbReference type="EMBL" id="CP000542">
    <property type="protein sequence ID" value="ABM60405.1"/>
    <property type="molecule type" value="Genomic_DNA"/>
</dbReference>
<accession>A1WRG7</accession>